<protein>
    <submittedName>
        <fullName evidence="1">Uncharacterized protein</fullName>
    </submittedName>
</protein>
<sequence length="23" mass="2591">VKIIARKHKKNPEQALALGFIIC</sequence>
<accession>A0A382HGI8</accession>
<dbReference type="AlphaFoldDB" id="A0A382HGI8"/>
<name>A0A382HGI8_9ZZZZ</name>
<dbReference type="EMBL" id="UINC01061147">
    <property type="protein sequence ID" value="SVB86410.1"/>
    <property type="molecule type" value="Genomic_DNA"/>
</dbReference>
<evidence type="ECO:0000313" key="1">
    <source>
        <dbReference type="EMBL" id="SVB86410.1"/>
    </source>
</evidence>
<organism evidence="1">
    <name type="scientific">marine metagenome</name>
    <dbReference type="NCBI Taxonomy" id="408172"/>
    <lineage>
        <taxon>unclassified sequences</taxon>
        <taxon>metagenomes</taxon>
        <taxon>ecological metagenomes</taxon>
    </lineage>
</organism>
<gene>
    <name evidence="1" type="ORF">METZ01_LOCUS239264</name>
</gene>
<feature type="non-terminal residue" evidence="1">
    <location>
        <position position="1"/>
    </location>
</feature>
<proteinExistence type="predicted"/>
<reference evidence="1" key="1">
    <citation type="submission" date="2018-05" db="EMBL/GenBank/DDBJ databases">
        <authorList>
            <person name="Lanie J.A."/>
            <person name="Ng W.-L."/>
            <person name="Kazmierczak K.M."/>
            <person name="Andrzejewski T.M."/>
            <person name="Davidsen T.M."/>
            <person name="Wayne K.J."/>
            <person name="Tettelin H."/>
            <person name="Glass J.I."/>
            <person name="Rusch D."/>
            <person name="Podicherti R."/>
            <person name="Tsui H.-C.T."/>
            <person name="Winkler M.E."/>
        </authorList>
    </citation>
    <scope>NUCLEOTIDE SEQUENCE</scope>
</reference>